<proteinExistence type="predicted"/>
<protein>
    <submittedName>
        <fullName evidence="1">Uncharacterized protein</fullName>
    </submittedName>
</protein>
<dbReference type="PANTHER" id="PTHR45750:SF3">
    <property type="entry name" value="HISTONE ACETYLTRANSFERASE"/>
    <property type="match status" value="1"/>
</dbReference>
<dbReference type="GO" id="GO:0010484">
    <property type="term" value="F:histone H3 acetyltransferase activity"/>
    <property type="evidence" value="ECO:0007669"/>
    <property type="project" value="TreeGrafter"/>
</dbReference>
<organism evidence="1 2">
    <name type="scientific">Paracoccidioides lutzii (strain ATCC MYA-826 / Pb01)</name>
    <name type="common">Paracoccidioides brasiliensis</name>
    <dbReference type="NCBI Taxonomy" id="502779"/>
    <lineage>
        <taxon>Eukaryota</taxon>
        <taxon>Fungi</taxon>
        <taxon>Dikarya</taxon>
        <taxon>Ascomycota</taxon>
        <taxon>Pezizomycotina</taxon>
        <taxon>Eurotiomycetes</taxon>
        <taxon>Eurotiomycetidae</taxon>
        <taxon>Onygenales</taxon>
        <taxon>Ajellomycetaceae</taxon>
        <taxon>Paracoccidioides</taxon>
    </lineage>
</organism>
<dbReference type="KEGG" id="pbl:PAAG_06690"/>
<dbReference type="OrthoDB" id="5085240at2759"/>
<dbReference type="EMBL" id="KN294010">
    <property type="protein sequence ID" value="EEH35643.2"/>
    <property type="molecule type" value="Genomic_DNA"/>
</dbReference>
<dbReference type="STRING" id="502779.C1H7E9"/>
<name>C1H7E9_PARBA</name>
<evidence type="ECO:0000313" key="1">
    <source>
        <dbReference type="EMBL" id="EEH35643.2"/>
    </source>
</evidence>
<dbReference type="GO" id="GO:0000123">
    <property type="term" value="C:histone acetyltransferase complex"/>
    <property type="evidence" value="ECO:0007669"/>
    <property type="project" value="TreeGrafter"/>
</dbReference>
<dbReference type="InterPro" id="IPR037800">
    <property type="entry name" value="GCN5"/>
</dbReference>
<dbReference type="GeneID" id="9094686"/>
<dbReference type="AlphaFoldDB" id="C1H7E9"/>
<keyword evidence="2" id="KW-1185">Reference proteome</keyword>
<dbReference type="PANTHER" id="PTHR45750">
    <property type="entry name" value="GH11602P"/>
    <property type="match status" value="1"/>
</dbReference>
<dbReference type="Proteomes" id="UP000002059">
    <property type="component" value="Partially assembled WGS sequence"/>
</dbReference>
<dbReference type="Gene3D" id="3.40.630.30">
    <property type="match status" value="1"/>
</dbReference>
<dbReference type="HOGENOM" id="CLU_1586999_0_0_1"/>
<gene>
    <name evidence="1" type="ORF">PAAG_06690</name>
</gene>
<evidence type="ECO:0000313" key="2">
    <source>
        <dbReference type="Proteomes" id="UP000002059"/>
    </source>
</evidence>
<dbReference type="RefSeq" id="XP_015700196.1">
    <property type="nucleotide sequence ID" value="XM_015845970.1"/>
</dbReference>
<dbReference type="VEuPathDB" id="FungiDB:PAAG_06690"/>
<accession>C1H7E9</accession>
<reference evidence="1 2" key="1">
    <citation type="journal article" date="2011" name="PLoS Genet.">
        <title>Comparative genomic analysis of human fungal pathogens causing paracoccidioidomycosis.</title>
        <authorList>
            <person name="Desjardins C.A."/>
            <person name="Champion M.D."/>
            <person name="Holder J.W."/>
            <person name="Muszewska A."/>
            <person name="Goldberg J."/>
            <person name="Bailao A.M."/>
            <person name="Brigido M.M."/>
            <person name="Ferreira M.E."/>
            <person name="Garcia A.M."/>
            <person name="Grynberg M."/>
            <person name="Gujja S."/>
            <person name="Heiman D.I."/>
            <person name="Henn M.R."/>
            <person name="Kodira C.D."/>
            <person name="Leon-Narvaez H."/>
            <person name="Longo L.V."/>
            <person name="Ma L.J."/>
            <person name="Malavazi I."/>
            <person name="Matsuo A.L."/>
            <person name="Morais F.V."/>
            <person name="Pereira M."/>
            <person name="Rodriguez-Brito S."/>
            <person name="Sakthikumar S."/>
            <person name="Salem-Izacc S.M."/>
            <person name="Sykes S.M."/>
            <person name="Teixeira M.M."/>
            <person name="Vallejo M.C."/>
            <person name="Walter M.E."/>
            <person name="Yandava C."/>
            <person name="Young S."/>
            <person name="Zeng Q."/>
            <person name="Zucker J."/>
            <person name="Felipe M.S."/>
            <person name="Goldman G.H."/>
            <person name="Haas B.J."/>
            <person name="McEwen J.G."/>
            <person name="Nino-Vega G."/>
            <person name="Puccia R."/>
            <person name="San-Blas G."/>
            <person name="Soares C.M."/>
            <person name="Birren B.W."/>
            <person name="Cuomo C.A."/>
        </authorList>
    </citation>
    <scope>NUCLEOTIDE SEQUENCE [LARGE SCALE GENOMIC DNA]</scope>
    <source>
        <strain evidence="2">ATCC MYA-826 / Pb01</strain>
    </source>
</reference>
<sequence length="168" mass="18766">MALKRAGIILTGLQCLFREQFPKMPKDYIARLIYDRAHLSIAIVKMPLVGIGGISFREFRDRKFAEAVFCAVSSDQQKQHFPREISLDKAIWKGSQGLRRRDAHAMLHASPNITLSQNRASPPQWTDSAVTPTDPLSIPAILTTGWSPEILSNIRQDDASSAHVNSRS</sequence>
<dbReference type="GO" id="GO:0045944">
    <property type="term" value="P:positive regulation of transcription by RNA polymerase II"/>
    <property type="evidence" value="ECO:0007669"/>
    <property type="project" value="TreeGrafter"/>
</dbReference>